<dbReference type="InterPro" id="IPR018791">
    <property type="entry name" value="UV_resistance/autophagy_Atg14"/>
</dbReference>
<dbReference type="EMBL" id="JAVRRJ010000004">
    <property type="protein sequence ID" value="KAK5085715.1"/>
    <property type="molecule type" value="Genomic_DNA"/>
</dbReference>
<evidence type="ECO:0000256" key="3">
    <source>
        <dbReference type="ARBA" id="ARBA00023054"/>
    </source>
</evidence>
<organism evidence="6 7">
    <name type="scientific">Lithohypha guttulata</name>
    <dbReference type="NCBI Taxonomy" id="1690604"/>
    <lineage>
        <taxon>Eukaryota</taxon>
        <taxon>Fungi</taxon>
        <taxon>Dikarya</taxon>
        <taxon>Ascomycota</taxon>
        <taxon>Pezizomycotina</taxon>
        <taxon>Eurotiomycetes</taxon>
        <taxon>Chaetothyriomycetidae</taxon>
        <taxon>Chaetothyriales</taxon>
        <taxon>Trichomeriaceae</taxon>
        <taxon>Lithohypha</taxon>
    </lineage>
</organism>
<feature type="region of interest" description="Disordered" evidence="5">
    <location>
        <begin position="84"/>
        <end position="131"/>
    </location>
</feature>
<keyword evidence="7" id="KW-1185">Reference proteome</keyword>
<evidence type="ECO:0000256" key="4">
    <source>
        <dbReference type="SAM" id="Coils"/>
    </source>
</evidence>
<evidence type="ECO:0000313" key="6">
    <source>
        <dbReference type="EMBL" id="KAK5085715.1"/>
    </source>
</evidence>
<dbReference type="GO" id="GO:0032991">
    <property type="term" value="C:protein-containing complex"/>
    <property type="evidence" value="ECO:0007669"/>
    <property type="project" value="UniProtKB-ARBA"/>
</dbReference>
<evidence type="ECO:0000256" key="1">
    <source>
        <dbReference type="ARBA" id="ARBA00009574"/>
    </source>
</evidence>
<dbReference type="PANTHER" id="PTHR15157">
    <property type="entry name" value="UV RADIATION RESISTANCE-ASSOCIATED GENE PROTEIN"/>
    <property type="match status" value="1"/>
</dbReference>
<gene>
    <name evidence="6" type="ORF">LTR05_005003</name>
</gene>
<feature type="compositionally biased region" description="Polar residues" evidence="5">
    <location>
        <begin position="84"/>
        <end position="98"/>
    </location>
</feature>
<proteinExistence type="inferred from homology"/>
<sequence length="625" mass="70281">MSNASSADALHVKRREHPFLYTWNRRLRHLHGISLRNLNINAPTSSVRGKTSTDDEYNLTTPAKSLARDDAHTLHHAKSYDQLSRTQATNGGQQSSIHSPVKKEKTQKRPVRPAQGNMRRRSTLHWASSDPRTRQSKLEALEVDRLVTSWFSVHPAKLEEPIYISEIMEDSMNPSFSHFDLDSSIAGVARSDNFVLRIWSKNEHMDEYRILVELDVNLRSLQFIGRSLETFQHPLPENCVLFHLSDGIYTSFTDLPAEVHQQPPLTPAMKSVAPTQGPTFDILLKLANLDDVIQDAIRTRSKLEADINSLLADMPQAENALSLLSSQQEDTKNAKRSCDNEHKSVDHSRRLKSELQASIQSSRDVVNSLPTIQSRALARQQRLQETAQKVRKEDDQVNESSNSQIRRICSSLMHIFPIEPVKNRALQFTIRNLHLPNSSFSDTNSDEIAAALGFAAQLVHQLSLYLSIPLPYPIRSSESSFFIQDDISAGLAQRHFPLHPVGAAYKFEYGVFLLNKDIEFLMNRSGLRAVDIRHTLPNLKYLIFVLTAGSGDLPTRKSGGIRGLLRVPDLSRRNSEESVISQASAALHDNKLAQQEKGGDLSDVFNGPLRAKGLPYHRSMLRDAG</sequence>
<feature type="region of interest" description="Disordered" evidence="5">
    <location>
        <begin position="326"/>
        <end position="351"/>
    </location>
</feature>
<dbReference type="GO" id="GO:0000323">
    <property type="term" value="C:lytic vacuole"/>
    <property type="evidence" value="ECO:0007669"/>
    <property type="project" value="TreeGrafter"/>
</dbReference>
<dbReference type="PANTHER" id="PTHR15157:SF5">
    <property type="entry name" value="UV RADIATION RESISTANCE-ASSOCIATED GENE PROTEIN"/>
    <property type="match status" value="1"/>
</dbReference>
<feature type="compositionally biased region" description="Basic and acidic residues" evidence="5">
    <location>
        <begin position="329"/>
        <end position="351"/>
    </location>
</feature>
<dbReference type="AlphaFoldDB" id="A0AAN7SZU1"/>
<evidence type="ECO:0000256" key="2">
    <source>
        <dbReference type="ARBA" id="ARBA00013807"/>
    </source>
</evidence>
<reference evidence="6 7" key="1">
    <citation type="submission" date="2023-08" db="EMBL/GenBank/DDBJ databases">
        <title>Black Yeasts Isolated from many extreme environments.</title>
        <authorList>
            <person name="Coleine C."/>
            <person name="Stajich J.E."/>
            <person name="Selbmann L."/>
        </authorList>
    </citation>
    <scope>NUCLEOTIDE SEQUENCE [LARGE SCALE GENOMIC DNA]</scope>
    <source>
        <strain evidence="6 7">CCFEE 5910</strain>
    </source>
</reference>
<dbReference type="GO" id="GO:0035493">
    <property type="term" value="P:SNARE complex assembly"/>
    <property type="evidence" value="ECO:0007669"/>
    <property type="project" value="TreeGrafter"/>
</dbReference>
<dbReference type="GO" id="GO:0005768">
    <property type="term" value="C:endosome"/>
    <property type="evidence" value="ECO:0007669"/>
    <property type="project" value="TreeGrafter"/>
</dbReference>
<accession>A0AAN7SZU1</accession>
<feature type="coiled-coil region" evidence="4">
    <location>
        <begin position="286"/>
        <end position="320"/>
    </location>
</feature>
<evidence type="ECO:0000256" key="5">
    <source>
        <dbReference type="SAM" id="MobiDB-lite"/>
    </source>
</evidence>
<comment type="similarity">
    <text evidence="1">Belongs to the ATG14 family.</text>
</comment>
<dbReference type="Pfam" id="PF10186">
    <property type="entry name" value="ATG14"/>
    <property type="match status" value="1"/>
</dbReference>
<name>A0AAN7SZU1_9EURO</name>
<dbReference type="Proteomes" id="UP001309876">
    <property type="component" value="Unassembled WGS sequence"/>
</dbReference>
<keyword evidence="3 4" id="KW-0175">Coiled coil</keyword>
<comment type="caution">
    <text evidence="6">The sequence shown here is derived from an EMBL/GenBank/DDBJ whole genome shotgun (WGS) entry which is preliminary data.</text>
</comment>
<dbReference type="GO" id="GO:0000149">
    <property type="term" value="F:SNARE binding"/>
    <property type="evidence" value="ECO:0007669"/>
    <property type="project" value="TreeGrafter"/>
</dbReference>
<protein>
    <recommendedName>
        <fullName evidence="2">Autophagy-related protein 14</fullName>
    </recommendedName>
</protein>
<evidence type="ECO:0000313" key="7">
    <source>
        <dbReference type="Proteomes" id="UP001309876"/>
    </source>
</evidence>